<proteinExistence type="predicted"/>
<evidence type="ECO:0000313" key="5">
    <source>
        <dbReference type="Proteomes" id="UP001158045"/>
    </source>
</evidence>
<dbReference type="PROSITE" id="PS50977">
    <property type="entry name" value="HTH_TETR_2"/>
    <property type="match status" value="1"/>
</dbReference>
<dbReference type="Pfam" id="PF21303">
    <property type="entry name" value="TetR_C_39"/>
    <property type="match status" value="1"/>
</dbReference>
<dbReference type="InterPro" id="IPR036271">
    <property type="entry name" value="Tet_transcr_reg_TetR-rel_C_sf"/>
</dbReference>
<name>A0ABT6NFW9_9FIRM</name>
<dbReference type="SUPFAM" id="SSF46689">
    <property type="entry name" value="Homeodomain-like"/>
    <property type="match status" value="1"/>
</dbReference>
<dbReference type="PANTHER" id="PTHR43479">
    <property type="entry name" value="ACREF/ENVCD OPERON REPRESSOR-RELATED"/>
    <property type="match status" value="1"/>
</dbReference>
<comment type="caution">
    <text evidence="4">The sequence shown here is derived from an EMBL/GenBank/DDBJ whole genome shotgun (WGS) entry which is preliminary data.</text>
</comment>
<dbReference type="InterPro" id="IPR023772">
    <property type="entry name" value="DNA-bd_HTH_TetR-type_CS"/>
</dbReference>
<dbReference type="Gene3D" id="1.10.357.10">
    <property type="entry name" value="Tetracycline Repressor, domain 2"/>
    <property type="match status" value="1"/>
</dbReference>
<dbReference type="RefSeq" id="WP_281095230.1">
    <property type="nucleotide sequence ID" value="NZ_JARYZI010000011.1"/>
</dbReference>
<dbReference type="PANTHER" id="PTHR43479:SF11">
    <property type="entry name" value="ACREF_ENVCD OPERON REPRESSOR-RELATED"/>
    <property type="match status" value="1"/>
</dbReference>
<keyword evidence="5" id="KW-1185">Reference proteome</keyword>
<evidence type="ECO:0000256" key="2">
    <source>
        <dbReference type="PROSITE-ProRule" id="PRU00335"/>
    </source>
</evidence>
<protein>
    <submittedName>
        <fullName evidence="4">TetR/AcrR family transcriptional regulator</fullName>
    </submittedName>
</protein>
<accession>A0ABT6NFW9</accession>
<keyword evidence="1 2" id="KW-0238">DNA-binding</keyword>
<dbReference type="SUPFAM" id="SSF48498">
    <property type="entry name" value="Tetracyclin repressor-like, C-terminal domain"/>
    <property type="match status" value="1"/>
</dbReference>
<dbReference type="Proteomes" id="UP001158045">
    <property type="component" value="Unassembled WGS sequence"/>
</dbReference>
<dbReference type="PROSITE" id="PS01081">
    <property type="entry name" value="HTH_TETR_1"/>
    <property type="match status" value="1"/>
</dbReference>
<evidence type="ECO:0000313" key="4">
    <source>
        <dbReference type="EMBL" id="MDH8679334.1"/>
    </source>
</evidence>
<dbReference type="InterPro" id="IPR009057">
    <property type="entry name" value="Homeodomain-like_sf"/>
</dbReference>
<feature type="DNA-binding region" description="H-T-H motif" evidence="2">
    <location>
        <begin position="32"/>
        <end position="51"/>
    </location>
</feature>
<dbReference type="InterPro" id="IPR050624">
    <property type="entry name" value="HTH-type_Tx_Regulator"/>
</dbReference>
<evidence type="ECO:0000259" key="3">
    <source>
        <dbReference type="PROSITE" id="PS50977"/>
    </source>
</evidence>
<dbReference type="InterPro" id="IPR001647">
    <property type="entry name" value="HTH_TetR"/>
</dbReference>
<evidence type="ECO:0000256" key="1">
    <source>
        <dbReference type="ARBA" id="ARBA00023125"/>
    </source>
</evidence>
<dbReference type="Pfam" id="PF00440">
    <property type="entry name" value="TetR_N"/>
    <property type="match status" value="1"/>
</dbReference>
<feature type="domain" description="HTH tetR-type" evidence="3">
    <location>
        <begin position="9"/>
        <end position="69"/>
    </location>
</feature>
<dbReference type="InterPro" id="IPR049149">
    <property type="entry name" value="TetR/AcrR_C"/>
</dbReference>
<sequence>MPRTKKDFVNQKRKITTEIEALFMKKGYENTSLDDILNTLKLSKGRFYHYFASKEEVILESMHMLSDQLLIEAEKILKDDQLNAIDKLLKFIPIRNSAYKEKSEILNYFQMICSNDIQKYQFLKILGQEYVSPFASVIQEGIEEGVFQVEHPYETAELLLSAILSIPNLFVISDHQEDNTKRKKYDEALEMIVIRTLGIELERLR</sequence>
<reference evidence="4 5" key="1">
    <citation type="submission" date="2023-04" db="EMBL/GenBank/DDBJ databases">
        <title>Fusibacter bizertensis strain WBS, isolated from littoral bottom sediments of the Arctic seas - biochemical and genomic analysis.</title>
        <authorList>
            <person name="Brioukhanov A.L."/>
        </authorList>
    </citation>
    <scope>NUCLEOTIDE SEQUENCE [LARGE SCALE GENOMIC DNA]</scope>
    <source>
        <strain evidence="4 5">WBS</strain>
    </source>
</reference>
<organism evidence="4 5">
    <name type="scientific">Fusibacter bizertensis</name>
    <dbReference type="NCBI Taxonomy" id="1488331"/>
    <lineage>
        <taxon>Bacteria</taxon>
        <taxon>Bacillati</taxon>
        <taxon>Bacillota</taxon>
        <taxon>Clostridia</taxon>
        <taxon>Eubacteriales</taxon>
        <taxon>Eubacteriales Family XII. Incertae Sedis</taxon>
        <taxon>Fusibacter</taxon>
    </lineage>
</organism>
<gene>
    <name evidence="4" type="ORF">QE109_14345</name>
</gene>
<dbReference type="EMBL" id="JARYZI010000011">
    <property type="protein sequence ID" value="MDH8679334.1"/>
    <property type="molecule type" value="Genomic_DNA"/>
</dbReference>